<accession>A0ABT6LZN5</accession>
<dbReference type="EMBL" id="JARXVH010000026">
    <property type="protein sequence ID" value="MDH6221784.1"/>
    <property type="molecule type" value="Genomic_DNA"/>
</dbReference>
<comment type="caution">
    <text evidence="1">The sequence shown here is derived from an EMBL/GenBank/DDBJ whole genome shotgun (WGS) entry which is preliminary data.</text>
</comment>
<dbReference type="Proteomes" id="UP001160499">
    <property type="component" value="Unassembled WGS sequence"/>
</dbReference>
<reference evidence="1 2" key="1">
    <citation type="submission" date="2023-04" db="EMBL/GenBank/DDBJ databases">
        <title>Forest soil microbial communities from Buena Vista Peninsula, Colon Province, Panama.</title>
        <authorList>
            <person name="Bouskill N."/>
        </authorList>
    </citation>
    <scope>NUCLEOTIDE SEQUENCE [LARGE SCALE GENOMIC DNA]</scope>
    <source>
        <strain evidence="1 2">GGS1</strain>
    </source>
</reference>
<sequence>MSQRKLVAYLRKVHGWVIRIGREALRSLLARRGVTFQRTKTWKESLDPERETKLDRIEHVLGRFPDRVFAFDEFGPLGIRPTAGSGWAEQRRPDRLPATYHRTHGVRFFHGCYSVGDDRLWEVNRCKKIAGDTLAALKSIRAARAPAENLIHPVHAACWYSWRMPPSRLRRRMSRRDIRSGSVIGTGSGYSGRALAMP</sequence>
<protein>
    <recommendedName>
        <fullName evidence="3">Transposase</fullName>
    </recommendedName>
</protein>
<evidence type="ECO:0000313" key="1">
    <source>
        <dbReference type="EMBL" id="MDH6221784.1"/>
    </source>
</evidence>
<keyword evidence="2" id="KW-1185">Reference proteome</keyword>
<gene>
    <name evidence="1" type="ORF">M2283_009131</name>
</gene>
<evidence type="ECO:0008006" key="3">
    <source>
        <dbReference type="Google" id="ProtNLM"/>
    </source>
</evidence>
<proteinExistence type="predicted"/>
<organism evidence="1 2">
    <name type="scientific">Streptomyces pseudovenezuelae</name>
    <dbReference type="NCBI Taxonomy" id="67350"/>
    <lineage>
        <taxon>Bacteria</taxon>
        <taxon>Bacillati</taxon>
        <taxon>Actinomycetota</taxon>
        <taxon>Actinomycetes</taxon>
        <taxon>Kitasatosporales</taxon>
        <taxon>Streptomycetaceae</taxon>
        <taxon>Streptomyces</taxon>
        <taxon>Streptomyces aurantiacus group</taxon>
    </lineage>
</organism>
<evidence type="ECO:0000313" key="2">
    <source>
        <dbReference type="Proteomes" id="UP001160499"/>
    </source>
</evidence>
<name>A0ABT6LZN5_9ACTN</name>